<comment type="caution">
    <text evidence="6">The sequence shown here is derived from an EMBL/GenBank/DDBJ whole genome shotgun (WGS) entry which is preliminary data.</text>
</comment>
<keyword evidence="2" id="KW-0548">Nucleotidyltransferase</keyword>
<evidence type="ECO:0000256" key="2">
    <source>
        <dbReference type="ARBA" id="ARBA00022695"/>
    </source>
</evidence>
<evidence type="ECO:0000256" key="3">
    <source>
        <dbReference type="ARBA" id="ARBA00022842"/>
    </source>
</evidence>
<organism evidence="6 7">
    <name type="scientific">Nitratireductor indicus C115</name>
    <dbReference type="NCBI Taxonomy" id="1231190"/>
    <lineage>
        <taxon>Bacteria</taxon>
        <taxon>Pseudomonadati</taxon>
        <taxon>Pseudomonadota</taxon>
        <taxon>Alphaproteobacteria</taxon>
        <taxon>Hyphomicrobiales</taxon>
        <taxon>Phyllobacteriaceae</taxon>
        <taxon>Nitratireductor</taxon>
    </lineage>
</organism>
<evidence type="ECO:0000256" key="4">
    <source>
        <dbReference type="SAM" id="MobiDB-lite"/>
    </source>
</evidence>
<feature type="compositionally biased region" description="Basic and acidic residues" evidence="4">
    <location>
        <begin position="242"/>
        <end position="261"/>
    </location>
</feature>
<feature type="region of interest" description="Disordered" evidence="4">
    <location>
        <begin position="240"/>
        <end position="261"/>
    </location>
</feature>
<reference evidence="6 7" key="1">
    <citation type="journal article" date="2012" name="J. Bacteriol.">
        <title>Genome Sequence of Nitratireductor indicus Type Strain C115.</title>
        <authorList>
            <person name="Lai Q."/>
            <person name="Li G."/>
            <person name="Yu Z."/>
            <person name="Shao Z."/>
        </authorList>
    </citation>
    <scope>NUCLEOTIDE SEQUENCE [LARGE SCALE GENOMIC DNA]</scope>
    <source>
        <strain evidence="6 7">C115</strain>
    </source>
</reference>
<keyword evidence="1 6" id="KW-0808">Transferase</keyword>
<gene>
    <name evidence="6" type="ORF">NA8A_13879</name>
</gene>
<proteinExistence type="predicted"/>
<dbReference type="Pfam" id="PF12804">
    <property type="entry name" value="NTP_transf_3"/>
    <property type="match status" value="1"/>
</dbReference>
<dbReference type="AlphaFoldDB" id="K2P2X3"/>
<dbReference type="GO" id="GO:0016779">
    <property type="term" value="F:nucleotidyltransferase activity"/>
    <property type="evidence" value="ECO:0007669"/>
    <property type="project" value="UniProtKB-KW"/>
</dbReference>
<evidence type="ECO:0000313" key="6">
    <source>
        <dbReference type="EMBL" id="EKF41711.1"/>
    </source>
</evidence>
<dbReference type="SUPFAM" id="SSF53448">
    <property type="entry name" value="Nucleotide-diphospho-sugar transferases"/>
    <property type="match status" value="1"/>
</dbReference>
<keyword evidence="7" id="KW-1185">Reference proteome</keyword>
<accession>K2P2X3</accession>
<dbReference type="Proteomes" id="UP000007374">
    <property type="component" value="Unassembled WGS sequence"/>
</dbReference>
<evidence type="ECO:0000313" key="7">
    <source>
        <dbReference type="Proteomes" id="UP000007374"/>
    </source>
</evidence>
<dbReference type="RefSeq" id="WP_009450952.1">
    <property type="nucleotide sequence ID" value="NZ_AMSI01000009.1"/>
</dbReference>
<dbReference type="STRING" id="721133.SAMN05216176_109171"/>
<protein>
    <submittedName>
        <fullName evidence="6">Nucleotidyl transferase</fullName>
    </submittedName>
</protein>
<dbReference type="EMBL" id="AMSI01000009">
    <property type="protein sequence ID" value="EKF41711.1"/>
    <property type="molecule type" value="Genomic_DNA"/>
</dbReference>
<evidence type="ECO:0000256" key="1">
    <source>
        <dbReference type="ARBA" id="ARBA00022679"/>
    </source>
</evidence>
<keyword evidence="3" id="KW-0460">Magnesium</keyword>
<dbReference type="InterPro" id="IPR050065">
    <property type="entry name" value="GlmU-like"/>
</dbReference>
<feature type="domain" description="MobA-like NTP transferase" evidence="5">
    <location>
        <begin position="9"/>
        <end position="144"/>
    </location>
</feature>
<dbReference type="eggNOG" id="COG1208">
    <property type="taxonomic scope" value="Bacteria"/>
</dbReference>
<dbReference type="CDD" id="cd06422">
    <property type="entry name" value="NTP_transferase_like_1"/>
    <property type="match status" value="1"/>
</dbReference>
<dbReference type="Gene3D" id="3.90.550.10">
    <property type="entry name" value="Spore Coat Polysaccharide Biosynthesis Protein SpsA, Chain A"/>
    <property type="match status" value="1"/>
</dbReference>
<evidence type="ECO:0000259" key="5">
    <source>
        <dbReference type="Pfam" id="PF12804"/>
    </source>
</evidence>
<name>K2P2X3_9HYPH</name>
<sequence length="261" mass="27909">MSTSMPQKAMVLAAGLGKRMRPITETLPKPLVRVAGRTLIDWALDTLEKAGVGTAIVNVHYLADQMEAHLKSRQKPHIVISDERDGLMDSAGGVIKALPKLGAAPFFIVNADTFWLDRGTPNLERLALAWDGETMDILLMVADFEQATGHSGSVDFLMDADGRLTRAKMGDTGVIYAGAIILDPRIFAGAGSGPQSLNAYFDAAASKGRLFGMKMGGDWITVGTPDAIAPAEVVVAQRREKHVAQRRETGVAGRRGQDEAG</sequence>
<dbReference type="PATRIC" id="fig|1231190.3.peg.2882"/>
<dbReference type="PANTHER" id="PTHR43584:SF8">
    <property type="entry name" value="N-ACETYLMURAMATE ALPHA-1-PHOSPHATE URIDYLYLTRANSFERASE"/>
    <property type="match status" value="1"/>
</dbReference>
<dbReference type="InterPro" id="IPR029044">
    <property type="entry name" value="Nucleotide-diphossugar_trans"/>
</dbReference>
<dbReference type="PANTHER" id="PTHR43584">
    <property type="entry name" value="NUCLEOTIDYL TRANSFERASE"/>
    <property type="match status" value="1"/>
</dbReference>
<dbReference type="InterPro" id="IPR025877">
    <property type="entry name" value="MobA-like_NTP_Trfase"/>
</dbReference>